<dbReference type="InterPro" id="IPR036047">
    <property type="entry name" value="F-box-like_dom_sf"/>
</dbReference>
<protein>
    <recommendedName>
        <fullName evidence="3">F-box domain-containing protein</fullName>
    </recommendedName>
</protein>
<dbReference type="EMBL" id="JAOTPV010000024">
    <property type="protein sequence ID" value="KAJ4470818.1"/>
    <property type="molecule type" value="Genomic_DNA"/>
</dbReference>
<dbReference type="OrthoDB" id="3219396at2759"/>
<dbReference type="AlphaFoldDB" id="A0A9W9DHI2"/>
<dbReference type="SUPFAM" id="SSF81383">
    <property type="entry name" value="F-box domain"/>
    <property type="match status" value="1"/>
</dbReference>
<evidence type="ECO:0000313" key="1">
    <source>
        <dbReference type="EMBL" id="KAJ4470818.1"/>
    </source>
</evidence>
<sequence>MPDSTQLTRFIPPFLKSLFSQDNTCHIHKLLVDIWVDEILIHLTIEDVICLRRVNKALFLITHEPIIWKRFLVRLSIPIPPLRPSLRWSLDRTSFQIEQLVFKAICTEDNWRRLSPKLSETKVVFAFYEILEMKLLPGGQYMVASAKDTASRRFYICLFCLDHPDPTFPPLARLPVPTKAFNIEARFLPWHRSRPGIMIMYSQRAPEDGKLRGYDLNELSANPDIDPPYPLRYECLCTFVDMEALELLSDPFITRKSQAFRDRAAALPQPFQYVIHFVSNSPIEHPSLFESDGKPFAAVLSSIRCPRIASFDQAEHKIRAVRVLPRQNQVLVIRTLRLRKLDKHQDQHTVEFHTLPKAGMLGVVSGADDHTMINNRNATSIHISDNYEPLRGPDHPFLHDPNARPPPLSIYVCGEKLEGMEQINLYPVLSYERHWLYNLEWCLAQSTVKDPRFGVRVLPGVRHALVYTVPWDDLSDRPKIKSLGRYFNPQFQRDEYPHWEVIQEDLVVRQRYLRPVPEHAPFKLNSNAFQQITETGCSAITWDESTGRVCIAMQKSLKFLIMDVKKIVAPDDRFARWQRLQAMMNSSPNFE</sequence>
<proteinExistence type="predicted"/>
<gene>
    <name evidence="1" type="ORF">J3R30DRAFT_3710722</name>
</gene>
<organism evidence="1 2">
    <name type="scientific">Lentinula aciculospora</name>
    <dbReference type="NCBI Taxonomy" id="153920"/>
    <lineage>
        <taxon>Eukaryota</taxon>
        <taxon>Fungi</taxon>
        <taxon>Dikarya</taxon>
        <taxon>Basidiomycota</taxon>
        <taxon>Agaricomycotina</taxon>
        <taxon>Agaricomycetes</taxon>
        <taxon>Agaricomycetidae</taxon>
        <taxon>Agaricales</taxon>
        <taxon>Marasmiineae</taxon>
        <taxon>Omphalotaceae</taxon>
        <taxon>Lentinula</taxon>
    </lineage>
</organism>
<name>A0A9W9DHI2_9AGAR</name>
<accession>A0A9W9DHI2</accession>
<comment type="caution">
    <text evidence="1">The sequence shown here is derived from an EMBL/GenBank/DDBJ whole genome shotgun (WGS) entry which is preliminary data.</text>
</comment>
<evidence type="ECO:0000313" key="2">
    <source>
        <dbReference type="Proteomes" id="UP001150266"/>
    </source>
</evidence>
<evidence type="ECO:0008006" key="3">
    <source>
        <dbReference type="Google" id="ProtNLM"/>
    </source>
</evidence>
<reference evidence="1" key="1">
    <citation type="submission" date="2022-08" db="EMBL/GenBank/DDBJ databases">
        <title>A Global Phylogenomic Analysis of the Shiitake Genus Lentinula.</title>
        <authorList>
            <consortium name="DOE Joint Genome Institute"/>
            <person name="Sierra-Patev S."/>
            <person name="Min B."/>
            <person name="Naranjo-Ortiz M."/>
            <person name="Looney B."/>
            <person name="Konkel Z."/>
            <person name="Slot J.C."/>
            <person name="Sakamoto Y."/>
            <person name="Steenwyk J.L."/>
            <person name="Rokas A."/>
            <person name="Carro J."/>
            <person name="Camarero S."/>
            <person name="Ferreira P."/>
            <person name="Molpeceres G."/>
            <person name="Ruiz-Duenas F.J."/>
            <person name="Serrano A."/>
            <person name="Henrissat B."/>
            <person name="Drula E."/>
            <person name="Hughes K.W."/>
            <person name="Mata J.L."/>
            <person name="Ishikawa N.K."/>
            <person name="Vargas-Isla R."/>
            <person name="Ushijima S."/>
            <person name="Smith C.A."/>
            <person name="Ahrendt S."/>
            <person name="Andreopoulos W."/>
            <person name="He G."/>
            <person name="Labutti K."/>
            <person name="Lipzen A."/>
            <person name="Ng V."/>
            <person name="Riley R."/>
            <person name="Sandor L."/>
            <person name="Barry K."/>
            <person name="Martinez A.T."/>
            <person name="Xiao Y."/>
            <person name="Gibbons J.G."/>
            <person name="Terashima K."/>
            <person name="Grigoriev I.V."/>
            <person name="Hibbett D.S."/>
        </authorList>
    </citation>
    <scope>NUCLEOTIDE SEQUENCE</scope>
    <source>
        <strain evidence="1">JLM2183</strain>
    </source>
</reference>
<keyword evidence="2" id="KW-1185">Reference proteome</keyword>
<dbReference type="Proteomes" id="UP001150266">
    <property type="component" value="Unassembled WGS sequence"/>
</dbReference>